<dbReference type="Proteomes" id="UP000005561">
    <property type="component" value="Unassembled WGS sequence"/>
</dbReference>
<gene>
    <name evidence="2" type="ORF">BRYFOR_07423</name>
</gene>
<keyword evidence="1" id="KW-0812">Transmembrane</keyword>
<feature type="transmembrane region" description="Helical" evidence="1">
    <location>
        <begin position="44"/>
        <end position="61"/>
    </location>
</feature>
<keyword evidence="1" id="KW-0472">Membrane</keyword>
<accession>C6LFM0</accession>
<dbReference type="AlphaFoldDB" id="C6LFM0"/>
<organism evidence="2 3">
    <name type="scientific">Marvinbryantia formatexigens DSM 14469</name>
    <dbReference type="NCBI Taxonomy" id="478749"/>
    <lineage>
        <taxon>Bacteria</taxon>
        <taxon>Bacillati</taxon>
        <taxon>Bacillota</taxon>
        <taxon>Clostridia</taxon>
        <taxon>Lachnospirales</taxon>
        <taxon>Lachnospiraceae</taxon>
        <taxon>Marvinbryantia</taxon>
    </lineage>
</organism>
<keyword evidence="3" id="KW-1185">Reference proteome</keyword>
<comment type="caution">
    <text evidence="2">The sequence shown here is derived from an EMBL/GenBank/DDBJ whole genome shotgun (WGS) entry which is preliminary data.</text>
</comment>
<dbReference type="EMBL" id="ACCL02000010">
    <property type="protein sequence ID" value="EET60605.1"/>
    <property type="molecule type" value="Genomic_DNA"/>
</dbReference>
<protein>
    <submittedName>
        <fullName evidence="2">Uncharacterized protein</fullName>
    </submittedName>
</protein>
<feature type="transmembrane region" description="Helical" evidence="1">
    <location>
        <begin position="12"/>
        <end position="32"/>
    </location>
</feature>
<sequence>MLIHKNDNYFSVFPYILTLISGSFTTNIPYFYHSKTYKSRKAGNILFTHSLLLIYSLPAIYF</sequence>
<evidence type="ECO:0000313" key="3">
    <source>
        <dbReference type="Proteomes" id="UP000005561"/>
    </source>
</evidence>
<proteinExistence type="predicted"/>
<evidence type="ECO:0000256" key="1">
    <source>
        <dbReference type="SAM" id="Phobius"/>
    </source>
</evidence>
<keyword evidence="1" id="KW-1133">Transmembrane helix</keyword>
<reference evidence="2" key="1">
    <citation type="submission" date="2009-07" db="EMBL/GenBank/DDBJ databases">
        <authorList>
            <person name="Weinstock G."/>
            <person name="Sodergren E."/>
            <person name="Clifton S."/>
            <person name="Fulton L."/>
            <person name="Fulton B."/>
            <person name="Courtney L."/>
            <person name="Fronick C."/>
            <person name="Harrison M."/>
            <person name="Strong C."/>
            <person name="Farmer C."/>
            <person name="Delahaunty K."/>
            <person name="Markovic C."/>
            <person name="Hall O."/>
            <person name="Minx P."/>
            <person name="Tomlinson C."/>
            <person name="Mitreva M."/>
            <person name="Nelson J."/>
            <person name="Hou S."/>
            <person name="Wollam A."/>
            <person name="Pepin K.H."/>
            <person name="Johnson M."/>
            <person name="Bhonagiri V."/>
            <person name="Nash W.E."/>
            <person name="Warren W."/>
            <person name="Chinwalla A."/>
            <person name="Mardis E.R."/>
            <person name="Wilson R.K."/>
        </authorList>
    </citation>
    <scope>NUCLEOTIDE SEQUENCE [LARGE SCALE GENOMIC DNA]</scope>
    <source>
        <strain evidence="2">DSM 14469</strain>
    </source>
</reference>
<name>C6LFM0_9FIRM</name>
<evidence type="ECO:0000313" key="2">
    <source>
        <dbReference type="EMBL" id="EET60605.1"/>
    </source>
</evidence>